<proteinExistence type="predicted"/>
<dbReference type="AlphaFoldDB" id="A0A0B1RUF4"/>
<evidence type="ECO:0000313" key="1">
    <source>
        <dbReference type="EMBL" id="KHJ76329.1"/>
    </source>
</evidence>
<keyword evidence="2" id="KW-1185">Reference proteome</keyword>
<gene>
    <name evidence="1" type="ORF">OESDEN_24051</name>
</gene>
<dbReference type="EMBL" id="KN611863">
    <property type="protein sequence ID" value="KHJ76329.1"/>
    <property type="molecule type" value="Genomic_DNA"/>
</dbReference>
<organism evidence="1 2">
    <name type="scientific">Oesophagostomum dentatum</name>
    <name type="common">Nodular worm</name>
    <dbReference type="NCBI Taxonomy" id="61180"/>
    <lineage>
        <taxon>Eukaryota</taxon>
        <taxon>Metazoa</taxon>
        <taxon>Ecdysozoa</taxon>
        <taxon>Nematoda</taxon>
        <taxon>Chromadorea</taxon>
        <taxon>Rhabditida</taxon>
        <taxon>Rhabditina</taxon>
        <taxon>Rhabditomorpha</taxon>
        <taxon>Strongyloidea</taxon>
        <taxon>Strongylidae</taxon>
        <taxon>Oesophagostomum</taxon>
    </lineage>
</organism>
<dbReference type="PANTHER" id="PTHR31751:SF42">
    <property type="entry name" value="PROTEIN CBG10204"/>
    <property type="match status" value="1"/>
</dbReference>
<feature type="non-terminal residue" evidence="1">
    <location>
        <position position="1"/>
    </location>
</feature>
<dbReference type="OrthoDB" id="5854216at2759"/>
<name>A0A0B1RUF4_OESDE</name>
<accession>A0A0B1RUF4</accession>
<dbReference type="PANTHER" id="PTHR31751">
    <property type="entry name" value="SI:CH211-108C17.2-RELATED-RELATED"/>
    <property type="match status" value="1"/>
</dbReference>
<sequence>RCAVILHFKTPETGQYTRCAHGTLEAGPRPETMIEGSKAFTKFRSVVLNQRLQEDLVKASPYGGTSSCEAKNALDRIYCRKEIYYPKSTYPFYAKMATMHFNTLRLAEMAGERVTDREIWVQRKHLTRRSRMVFKSPVHPRWRDEVLEEVLNIRKNILQAGADTERSESIEASTIEVMNAEDAFDSCTGSTLLDEDNRAELIDEADLEAVDGPSYSEVSAPLYIAQAILRTDMK</sequence>
<protein>
    <submittedName>
        <fullName evidence="1">Uncharacterized protein</fullName>
    </submittedName>
</protein>
<reference evidence="1 2" key="1">
    <citation type="submission" date="2014-03" db="EMBL/GenBank/DDBJ databases">
        <title>Draft genome of the hookworm Oesophagostomum dentatum.</title>
        <authorList>
            <person name="Mitreva M."/>
        </authorList>
    </citation>
    <scope>NUCLEOTIDE SEQUENCE [LARGE SCALE GENOMIC DNA]</scope>
    <source>
        <strain evidence="1 2">OD-Hann</strain>
    </source>
</reference>
<dbReference type="Proteomes" id="UP000053660">
    <property type="component" value="Unassembled WGS sequence"/>
</dbReference>
<evidence type="ECO:0000313" key="2">
    <source>
        <dbReference type="Proteomes" id="UP000053660"/>
    </source>
</evidence>